<dbReference type="PANTHER" id="PTHR47891">
    <property type="entry name" value="TRANSPORTER-RELATED"/>
    <property type="match status" value="1"/>
</dbReference>
<dbReference type="InterPro" id="IPR045863">
    <property type="entry name" value="CorA_TM1_TM2"/>
</dbReference>
<dbReference type="CDD" id="cd12827">
    <property type="entry name" value="EcCorA_ZntB-like_u2"/>
    <property type="match status" value="1"/>
</dbReference>
<feature type="transmembrane region" description="Helical" evidence="6">
    <location>
        <begin position="284"/>
        <end position="305"/>
    </location>
</feature>
<sequence length="344" mass="40252">MPNTHFFFYWTKLLLSVILNKNEAGRSGKMIQIYKNYEGHKELEELDHIELESWVMITDPTMEELMNISRDYKIDMDDLKAALDTEERSRLENEDDYTMILVNIPVVEEEEGKKWYETIPLGIFITNKIVFTVCLEQTNILKQFVDGLVSNFYTFMKTRFVYQILYNNAALFLYYLRVIDQRANQVEDLLHETYENKDLIQLYDLEKCLVYFTTALKSNEVVLEKLRKHIGLRHYEEDEELLEDVIIENKQAMEMTDIYHNILRSTMSLFGSIIDNNLNQVMKFLAAITIILELPTMISGLYGMNVNGVGMPFATKAYGFAAISIFSLIVCLIAVYILKKKHIL</sequence>
<gene>
    <name evidence="7" type="ORF">G5A72_05465</name>
</gene>
<name>A0ABX2HWB4_ANAHA</name>
<dbReference type="InterPro" id="IPR047199">
    <property type="entry name" value="CorA-like"/>
</dbReference>
<evidence type="ECO:0000256" key="6">
    <source>
        <dbReference type="SAM" id="Phobius"/>
    </source>
</evidence>
<evidence type="ECO:0000256" key="3">
    <source>
        <dbReference type="ARBA" id="ARBA00022692"/>
    </source>
</evidence>
<comment type="caution">
    <text evidence="7">The sequence shown here is derived from an EMBL/GenBank/DDBJ whole genome shotgun (WGS) entry which is preliminary data.</text>
</comment>
<keyword evidence="8" id="KW-1185">Reference proteome</keyword>
<dbReference type="EMBL" id="JAAITB010000009">
    <property type="protein sequence ID" value="NSJ79040.1"/>
    <property type="molecule type" value="Genomic_DNA"/>
</dbReference>
<dbReference type="SUPFAM" id="SSF144083">
    <property type="entry name" value="Magnesium transport protein CorA, transmembrane region"/>
    <property type="match status" value="1"/>
</dbReference>
<feature type="transmembrane region" description="Helical" evidence="6">
    <location>
        <begin position="317"/>
        <end position="338"/>
    </location>
</feature>
<dbReference type="InterPro" id="IPR045861">
    <property type="entry name" value="CorA_cytoplasmic_dom"/>
</dbReference>
<keyword evidence="4 6" id="KW-1133">Transmembrane helix</keyword>
<evidence type="ECO:0000256" key="1">
    <source>
        <dbReference type="ARBA" id="ARBA00004141"/>
    </source>
</evidence>
<protein>
    <submittedName>
        <fullName evidence="7">Magnesium transporter CorA family protein</fullName>
    </submittedName>
</protein>
<dbReference type="Gene3D" id="1.20.58.340">
    <property type="entry name" value="Magnesium transport protein CorA, transmembrane region"/>
    <property type="match status" value="2"/>
</dbReference>
<keyword evidence="5 6" id="KW-0472">Membrane</keyword>
<proteinExistence type="inferred from homology"/>
<dbReference type="Proteomes" id="UP001644750">
    <property type="component" value="Unassembled WGS sequence"/>
</dbReference>
<evidence type="ECO:0000256" key="4">
    <source>
        <dbReference type="ARBA" id="ARBA00022989"/>
    </source>
</evidence>
<evidence type="ECO:0000313" key="8">
    <source>
        <dbReference type="Proteomes" id="UP001644750"/>
    </source>
</evidence>
<organism evidence="7 8">
    <name type="scientific">Anaerostipes hadrus</name>
    <dbReference type="NCBI Taxonomy" id="649756"/>
    <lineage>
        <taxon>Bacteria</taxon>
        <taxon>Bacillati</taxon>
        <taxon>Bacillota</taxon>
        <taxon>Clostridia</taxon>
        <taxon>Lachnospirales</taxon>
        <taxon>Lachnospiraceae</taxon>
        <taxon>Anaerostipes</taxon>
    </lineage>
</organism>
<comment type="similarity">
    <text evidence="2">Belongs to the CorA metal ion transporter (MIT) (TC 1.A.35) family.</text>
</comment>
<dbReference type="Pfam" id="PF01544">
    <property type="entry name" value="CorA"/>
    <property type="match status" value="1"/>
</dbReference>
<dbReference type="Gene3D" id="3.30.460.20">
    <property type="entry name" value="CorA soluble domain-like"/>
    <property type="match status" value="1"/>
</dbReference>
<dbReference type="InterPro" id="IPR002523">
    <property type="entry name" value="MgTranspt_CorA/ZnTranspt_ZntB"/>
</dbReference>
<dbReference type="PANTHER" id="PTHR47891:SF2">
    <property type="entry name" value="MAGNESIUM AND COBALT TRANSPORTER"/>
    <property type="match status" value="1"/>
</dbReference>
<evidence type="ECO:0000313" key="7">
    <source>
        <dbReference type="EMBL" id="NSJ79040.1"/>
    </source>
</evidence>
<comment type="subcellular location">
    <subcellularLocation>
        <location evidence="1">Membrane</location>
        <topology evidence="1">Multi-pass membrane protein</topology>
    </subcellularLocation>
</comment>
<evidence type="ECO:0000256" key="5">
    <source>
        <dbReference type="ARBA" id="ARBA00023136"/>
    </source>
</evidence>
<reference evidence="7 8" key="1">
    <citation type="journal article" date="2020" name="Cell Host Microbe">
        <title>Functional and Genomic Variation between Human-Derived Isolates of Lachnospiraceae Reveals Inter- and Intra-Species Diversity.</title>
        <authorList>
            <person name="Sorbara M.T."/>
            <person name="Littmann E.R."/>
            <person name="Fontana E."/>
            <person name="Moody T.U."/>
            <person name="Kohout C.E."/>
            <person name="Gjonbalaj M."/>
            <person name="Eaton V."/>
            <person name="Seok R."/>
            <person name="Leiner I.M."/>
            <person name="Pamer E.G."/>
        </authorList>
    </citation>
    <scope>NUCLEOTIDE SEQUENCE [LARGE SCALE GENOMIC DNA]</scope>
    <source>
        <strain evidence="7 8">MSK.14.57</strain>
    </source>
</reference>
<dbReference type="SUPFAM" id="SSF143865">
    <property type="entry name" value="CorA soluble domain-like"/>
    <property type="match status" value="1"/>
</dbReference>
<accession>A0ABX2HWB4</accession>
<evidence type="ECO:0000256" key="2">
    <source>
        <dbReference type="ARBA" id="ARBA00009765"/>
    </source>
</evidence>
<keyword evidence="3 6" id="KW-0812">Transmembrane</keyword>